<evidence type="ECO:0000256" key="1">
    <source>
        <dbReference type="SAM" id="MobiDB-lite"/>
    </source>
</evidence>
<dbReference type="eggNOG" id="ENOG502R91J">
    <property type="taxonomic scope" value="Eukaryota"/>
</dbReference>
<dbReference type="FunFam" id="3.90.980.20:FF:000012">
    <property type="entry name" value="Uncharacterized protein"/>
    <property type="match status" value="1"/>
</dbReference>
<dbReference type="InParanoid" id="F0ZWG2"/>
<dbReference type="Gene3D" id="3.90.980.20">
    <property type="match status" value="1"/>
</dbReference>
<sequence>MNSYYNNNSNLNKMINNNIITNGNNGYENLKLNFSPSSSSSSSPSSSPILPNFKNSNLLSLSKESPILLIIHSAQSPLSNSATPNSNLSPCLQSSLQTNQIGFQQLQLLNDDQKIINNSPQKNNTISFSSPISNDLSQLVPSLNNSSNNLNQYFQNSNIPIPKKNPSELITSRSLLCKTPDCIVCENGPPPSLDRGQVPIWAQILHVALFALTESSKISQAKLQSNGDKTNFPNGKRYFHLRDDIYEFINVHWDIICKRERIQNWKHTIGMTLSHYQNLFQNGYPIFQNTGYWCLKDDAPNPYTTDFMDSSRKRKYSKKNQQQQQQQQQNISNTNNSNNKNSVITSSNINNTTYNTNGYNTINNTNNTNNNSIHLNANNNILNNTMNINNNVNNSSFSKINSTCNNSVFNNSKKSISQFGKGSASILNEYDDDDNSYNWPNKRINSSNTTFSPICNKNVNNINNEINNNNNNKISINGLLTTDSDLYNIYSEKYNTISKDLFECKKELKELQGEISIIQNGKFKN</sequence>
<dbReference type="STRING" id="5786.F0ZWG2"/>
<name>F0ZWG2_DICPU</name>
<evidence type="ECO:0000313" key="2">
    <source>
        <dbReference type="EMBL" id="EGC31725.1"/>
    </source>
</evidence>
<dbReference type="Proteomes" id="UP000001064">
    <property type="component" value="Unassembled WGS sequence"/>
</dbReference>
<dbReference type="AlphaFoldDB" id="F0ZWG2"/>
<organism evidence="2 3">
    <name type="scientific">Dictyostelium purpureum</name>
    <name type="common">Slime mold</name>
    <dbReference type="NCBI Taxonomy" id="5786"/>
    <lineage>
        <taxon>Eukaryota</taxon>
        <taxon>Amoebozoa</taxon>
        <taxon>Evosea</taxon>
        <taxon>Eumycetozoa</taxon>
        <taxon>Dictyostelia</taxon>
        <taxon>Dictyosteliales</taxon>
        <taxon>Dictyosteliaceae</taxon>
        <taxon>Dictyostelium</taxon>
    </lineage>
</organism>
<reference evidence="3" key="1">
    <citation type="journal article" date="2011" name="Genome Biol.">
        <title>Comparative genomics of the social amoebae Dictyostelium discoideum and Dictyostelium purpureum.</title>
        <authorList>
            <consortium name="US DOE Joint Genome Institute (JGI-PGF)"/>
            <person name="Sucgang R."/>
            <person name="Kuo A."/>
            <person name="Tian X."/>
            <person name="Salerno W."/>
            <person name="Parikh A."/>
            <person name="Feasley C.L."/>
            <person name="Dalin E."/>
            <person name="Tu H."/>
            <person name="Huang E."/>
            <person name="Barry K."/>
            <person name="Lindquist E."/>
            <person name="Shapiro H."/>
            <person name="Bruce D."/>
            <person name="Schmutz J."/>
            <person name="Salamov A."/>
            <person name="Fey P."/>
            <person name="Gaudet P."/>
            <person name="Anjard C."/>
            <person name="Babu M.M."/>
            <person name="Basu S."/>
            <person name="Bushmanova Y."/>
            <person name="van der Wel H."/>
            <person name="Katoh-Kurasawa M."/>
            <person name="Dinh C."/>
            <person name="Coutinho P.M."/>
            <person name="Saito T."/>
            <person name="Elias M."/>
            <person name="Schaap P."/>
            <person name="Kay R.R."/>
            <person name="Henrissat B."/>
            <person name="Eichinger L."/>
            <person name="Rivero F."/>
            <person name="Putnam N.H."/>
            <person name="West C.M."/>
            <person name="Loomis W.F."/>
            <person name="Chisholm R.L."/>
            <person name="Shaulsky G."/>
            <person name="Strassmann J.E."/>
            <person name="Queller D.C."/>
            <person name="Kuspa A."/>
            <person name="Grigoriev I.V."/>
        </authorList>
    </citation>
    <scope>NUCLEOTIDE SEQUENCE [LARGE SCALE GENOMIC DNA]</scope>
    <source>
        <strain evidence="3">QSDP1</strain>
    </source>
</reference>
<dbReference type="GeneID" id="10505501"/>
<proteinExistence type="predicted"/>
<feature type="compositionally biased region" description="Low complexity" evidence="1">
    <location>
        <begin position="320"/>
        <end position="349"/>
    </location>
</feature>
<evidence type="ECO:0000313" key="3">
    <source>
        <dbReference type="Proteomes" id="UP000001064"/>
    </source>
</evidence>
<dbReference type="OMA" id="HWDVICK"/>
<dbReference type="OrthoDB" id="21243at2759"/>
<keyword evidence="3" id="KW-1185">Reference proteome</keyword>
<accession>F0ZWG2</accession>
<dbReference type="GO" id="GO:0004402">
    <property type="term" value="F:histone acetyltransferase activity"/>
    <property type="evidence" value="ECO:0000318"/>
    <property type="project" value="GO_Central"/>
</dbReference>
<dbReference type="EMBL" id="GL871235">
    <property type="protein sequence ID" value="EGC31725.1"/>
    <property type="molecule type" value="Genomic_DNA"/>
</dbReference>
<dbReference type="KEGG" id="dpp:DICPUDRAFT_156391"/>
<dbReference type="RefSeq" id="XP_003291759.1">
    <property type="nucleotide sequence ID" value="XM_003291711.1"/>
</dbReference>
<protein>
    <submittedName>
        <fullName evidence="2">Uncharacterized protein</fullName>
    </submittedName>
</protein>
<gene>
    <name evidence="2" type="ORF">DICPUDRAFT_156391</name>
</gene>
<dbReference type="VEuPathDB" id="AmoebaDB:DICPUDRAFT_156391"/>
<feature type="region of interest" description="Disordered" evidence="1">
    <location>
        <begin position="310"/>
        <end position="349"/>
    </location>
</feature>